<name>A0ABQ5IV86_9ASTR</name>
<reference evidence="3" key="1">
    <citation type="journal article" date="2022" name="Int. J. Mol. Sci.">
        <title>Draft Genome of Tanacetum Coccineum: Genomic Comparison of Closely Related Tanacetum-Family Plants.</title>
        <authorList>
            <person name="Yamashiro T."/>
            <person name="Shiraishi A."/>
            <person name="Nakayama K."/>
            <person name="Satake H."/>
        </authorList>
    </citation>
    <scope>NUCLEOTIDE SEQUENCE</scope>
</reference>
<reference evidence="3" key="2">
    <citation type="submission" date="2022-01" db="EMBL/GenBank/DDBJ databases">
        <authorList>
            <person name="Yamashiro T."/>
            <person name="Shiraishi A."/>
            <person name="Satake H."/>
            <person name="Nakayama K."/>
        </authorList>
    </citation>
    <scope>NUCLEOTIDE SEQUENCE</scope>
</reference>
<evidence type="ECO:0000313" key="4">
    <source>
        <dbReference type="Proteomes" id="UP001151760"/>
    </source>
</evidence>
<feature type="region of interest" description="Disordered" evidence="2">
    <location>
        <begin position="245"/>
        <end position="287"/>
    </location>
</feature>
<protein>
    <recommendedName>
        <fullName evidence="5">CCHC-type domain-containing protein</fullName>
    </recommendedName>
</protein>
<evidence type="ECO:0000256" key="1">
    <source>
        <dbReference type="SAM" id="Coils"/>
    </source>
</evidence>
<accession>A0ABQ5IV86</accession>
<evidence type="ECO:0000313" key="3">
    <source>
        <dbReference type="EMBL" id="GJU03625.1"/>
    </source>
</evidence>
<dbReference type="Pfam" id="PF14223">
    <property type="entry name" value="Retrotran_gag_2"/>
    <property type="match status" value="1"/>
</dbReference>
<evidence type="ECO:0008006" key="5">
    <source>
        <dbReference type="Google" id="ProtNLM"/>
    </source>
</evidence>
<keyword evidence="4" id="KW-1185">Reference proteome</keyword>
<evidence type="ECO:0000256" key="2">
    <source>
        <dbReference type="SAM" id="MobiDB-lite"/>
    </source>
</evidence>
<sequence length="726" mass="82347">MMTLANKSILSGADNHPPMLEKDMYDSWKSRMELYMMNRQHGRMILESVEKGPLIWPSIEENGVTRPKKYSELSATEAIQADCDIKATNIILQGLPPEVYALVSNHKVIKELWERIQLLMQGTSLTKQERECKLYDVFDKFAYKKGETLREFYLRFSLLLNDMNIYNMKLEQFQVNIKFLNTFPPEWSKFVTDVKLVRDLHTTNIDQIHAYLGKHEFNANEVRLMHERNSNLLALVASHQMTQSPYQTHQNSYQNTQFQSQVSPYQSPRYGSPYQSQQYSTHQSSTPLSISYPSNDYQSYVHHNIYSSSSSIPQSEYAPTVNQQPKLSQPDSDLIVPVFQKGDDPIDAINHMMSFLTAVVTSCYPTTNHQLRNSSNPRQQAIINNGRVTLQPIQGRQTSLAAGTTRTYTPGASGSNSGKQRTVICYNYKGEGHMSKQCTKPKRKRDDSWFKDKVLLVQAQASGQILHEEELAFLADPGIPEGQATQTVITHNAAYQADDLDAYDSDCDELNTAKVALMANLSHYGSDALAEVHNHDNMNNNMLNQAVQAMPSSEQSNVVTHSETKINSDSNIIPYSQYVIESQQAAVQNSNSSAQQDALILSVIEQLKTQVVNCTKINLDNKSVNDTLTAELERYKEQVKVLKEGQNVDLRSNDTVSDSSAQSVEIDRLKQTLSEHLKEKESLMQTVTLLKNDFKKEESRNIDREIALENKIKQLDNIVFKIDQSA</sequence>
<organism evidence="3 4">
    <name type="scientific">Tanacetum coccineum</name>
    <dbReference type="NCBI Taxonomy" id="301880"/>
    <lineage>
        <taxon>Eukaryota</taxon>
        <taxon>Viridiplantae</taxon>
        <taxon>Streptophyta</taxon>
        <taxon>Embryophyta</taxon>
        <taxon>Tracheophyta</taxon>
        <taxon>Spermatophyta</taxon>
        <taxon>Magnoliopsida</taxon>
        <taxon>eudicotyledons</taxon>
        <taxon>Gunneridae</taxon>
        <taxon>Pentapetalae</taxon>
        <taxon>asterids</taxon>
        <taxon>campanulids</taxon>
        <taxon>Asterales</taxon>
        <taxon>Asteraceae</taxon>
        <taxon>Asteroideae</taxon>
        <taxon>Anthemideae</taxon>
        <taxon>Anthemidinae</taxon>
        <taxon>Tanacetum</taxon>
    </lineage>
</organism>
<comment type="caution">
    <text evidence="3">The sequence shown here is derived from an EMBL/GenBank/DDBJ whole genome shotgun (WGS) entry which is preliminary data.</text>
</comment>
<feature type="coiled-coil region" evidence="1">
    <location>
        <begin position="625"/>
        <end position="686"/>
    </location>
</feature>
<proteinExistence type="predicted"/>
<feature type="compositionally biased region" description="Polar residues" evidence="2">
    <location>
        <begin position="245"/>
        <end position="266"/>
    </location>
</feature>
<keyword evidence="1" id="KW-0175">Coiled coil</keyword>
<gene>
    <name evidence="3" type="ORF">Tco_1113963</name>
</gene>
<dbReference type="EMBL" id="BQNB010021172">
    <property type="protein sequence ID" value="GJU03625.1"/>
    <property type="molecule type" value="Genomic_DNA"/>
</dbReference>
<dbReference type="Proteomes" id="UP001151760">
    <property type="component" value="Unassembled WGS sequence"/>
</dbReference>
<feature type="compositionally biased region" description="Low complexity" evidence="2">
    <location>
        <begin position="272"/>
        <end position="287"/>
    </location>
</feature>